<gene>
    <name evidence="1" type="ORF">VR44_05985</name>
</gene>
<dbReference type="Gene3D" id="2.30.110.10">
    <property type="entry name" value="Electron Transport, Fmn-binding Protein, Chain A"/>
    <property type="match status" value="1"/>
</dbReference>
<protein>
    <submittedName>
        <fullName evidence="1">Pyridoxamine 5-phosphate oxidase</fullName>
    </submittedName>
</protein>
<dbReference type="Proteomes" id="UP000033551">
    <property type="component" value="Unassembled WGS sequence"/>
</dbReference>
<dbReference type="EMBL" id="JZWV01000110">
    <property type="protein sequence ID" value="KJY37319.1"/>
    <property type="molecule type" value="Genomic_DNA"/>
</dbReference>
<dbReference type="OrthoDB" id="9786134at2"/>
<evidence type="ECO:0000313" key="2">
    <source>
        <dbReference type="Proteomes" id="UP000033551"/>
    </source>
</evidence>
<comment type="caution">
    <text evidence="1">The sequence shown here is derived from an EMBL/GenBank/DDBJ whole genome shotgun (WGS) entry which is preliminary data.</text>
</comment>
<accession>A0A0F4JU03</accession>
<dbReference type="PATRIC" id="fig|68223.7.peg.2411"/>
<dbReference type="InterPro" id="IPR012349">
    <property type="entry name" value="Split_barrel_FMN-bd"/>
</dbReference>
<dbReference type="STRING" id="68223.GCA_002028425_02509"/>
<reference evidence="1 2" key="1">
    <citation type="submission" date="2015-02" db="EMBL/GenBank/DDBJ databases">
        <authorList>
            <person name="Ju K.-S."/>
            <person name="Doroghazi J.R."/>
            <person name="Metcalf W."/>
        </authorList>
    </citation>
    <scope>NUCLEOTIDE SEQUENCE [LARGE SCALE GENOMIC DNA]</scope>
    <source>
        <strain evidence="1 2">NRRL ISP-5550</strain>
    </source>
</reference>
<keyword evidence="2" id="KW-1185">Reference proteome</keyword>
<dbReference type="AlphaFoldDB" id="A0A0F4JU03"/>
<organism evidence="1 2">
    <name type="scientific">Streptomyces katrae</name>
    <dbReference type="NCBI Taxonomy" id="68223"/>
    <lineage>
        <taxon>Bacteria</taxon>
        <taxon>Bacillati</taxon>
        <taxon>Actinomycetota</taxon>
        <taxon>Actinomycetes</taxon>
        <taxon>Kitasatosporales</taxon>
        <taxon>Streptomycetaceae</taxon>
        <taxon>Streptomyces</taxon>
    </lineage>
</organism>
<dbReference type="PANTHER" id="PTHR42815">
    <property type="entry name" value="FAD-BINDING, PUTATIVE (AFU_ORTHOLOGUE AFUA_6G07600)-RELATED"/>
    <property type="match status" value="1"/>
</dbReference>
<dbReference type="RefSeq" id="WP_045946315.1">
    <property type="nucleotide sequence ID" value="NZ_JZWV01000110.1"/>
</dbReference>
<sequence length="306" mass="32238">MDRYHQGSLAVQERVGVRALAEHVGRSIGPGIRDVAAAFLALQPHLVVGAADGTGRLWASLLTGAPGFVRATGPDRISVRGGLPDGDPLAGALAADGTRVGTIALDPRTRRRMRLNGTLSVTAGGFAVAAEEVFSNCPKYLQKRQPLELVAEGPGTVRRSVALAPDQERAVRAADTFFIATTADTGGADASHRGGMPGFVEVLSPTELRWPDYPGNAMFLTLGNLALDERAGLLFPDWEGGGLLQLSGRARTEYGADGSRSVRFGVEAVVQSLHPGRLRWSAPEYSPANPVLPVLPGDPHRGSTTR</sequence>
<proteinExistence type="predicted"/>
<evidence type="ECO:0000313" key="1">
    <source>
        <dbReference type="EMBL" id="KJY37319.1"/>
    </source>
</evidence>
<dbReference type="PANTHER" id="PTHR42815:SF2">
    <property type="entry name" value="FAD-BINDING, PUTATIVE (AFU_ORTHOLOGUE AFUA_6G07600)-RELATED"/>
    <property type="match status" value="1"/>
</dbReference>
<name>A0A0F4JU03_9ACTN</name>